<protein>
    <submittedName>
        <fullName evidence="8">Membrane protein</fullName>
    </submittedName>
</protein>
<dbReference type="InterPro" id="IPR000620">
    <property type="entry name" value="EamA_dom"/>
</dbReference>
<dbReference type="PANTHER" id="PTHR22911">
    <property type="entry name" value="ACYL-MALONYL CONDENSING ENZYME-RELATED"/>
    <property type="match status" value="1"/>
</dbReference>
<dbReference type="EMBL" id="LANI01000009">
    <property type="protein sequence ID" value="KKJ76912.1"/>
    <property type="molecule type" value="Genomic_DNA"/>
</dbReference>
<feature type="transmembrane region" description="Helical" evidence="6">
    <location>
        <begin position="99"/>
        <end position="116"/>
    </location>
</feature>
<proteinExistence type="inferred from homology"/>
<sequence length="295" mass="31851">MSSDFKGISLRIGATIFFTIMVLFIKMLATDFPVGQTVFYRSAFALIPLVVFLFLTGDFPSGLKTKRPGGHVARCLFGCIAMFASFASLKYLPIADATIIGYLAPILTVLLARLILGEAVSGVRWIGVVFGFAGMLVLILPQLNGFDVDQGYLIGVGLGFAMAGFTAIAKIQIRSLALTENAGAIALYFALTCTLAGLATLPFGWPTPDNTQLMLLIGSGLAGGIAHIMMTLSYQFSEASKLATFEYLSLIFAVFSDFFFFNIIPGYNFYIAGCFILFATVFVALKDKKKDLKTT</sequence>
<evidence type="ECO:0000256" key="6">
    <source>
        <dbReference type="SAM" id="Phobius"/>
    </source>
</evidence>
<accession>A0A0M2R4Y3</accession>
<reference evidence="8 9" key="1">
    <citation type="submission" date="2015-03" db="EMBL/GenBank/DDBJ databases">
        <title>Genome sequence of Kiloniella sp. P1-1, isolated from the gut microflora of Pacific white shrimp, Penaeus vannamei.</title>
        <authorList>
            <person name="Shao Z."/>
            <person name="Wang L."/>
            <person name="Li X."/>
        </authorList>
    </citation>
    <scope>NUCLEOTIDE SEQUENCE [LARGE SCALE GENOMIC DNA]</scope>
    <source>
        <strain evidence="8 9">P1-1</strain>
    </source>
</reference>
<organism evidence="8 9">
    <name type="scientific">Kiloniella litopenaei</name>
    <dbReference type="NCBI Taxonomy" id="1549748"/>
    <lineage>
        <taxon>Bacteria</taxon>
        <taxon>Pseudomonadati</taxon>
        <taxon>Pseudomonadota</taxon>
        <taxon>Alphaproteobacteria</taxon>
        <taxon>Rhodospirillales</taxon>
        <taxon>Kiloniellaceae</taxon>
        <taxon>Kiloniella</taxon>
    </lineage>
</organism>
<keyword evidence="9" id="KW-1185">Reference proteome</keyword>
<feature type="transmembrane region" description="Helical" evidence="6">
    <location>
        <begin position="71"/>
        <end position="93"/>
    </location>
</feature>
<dbReference type="InterPro" id="IPR037185">
    <property type="entry name" value="EmrE-like"/>
</dbReference>
<feature type="transmembrane region" description="Helical" evidence="6">
    <location>
        <begin position="211"/>
        <end position="230"/>
    </location>
</feature>
<dbReference type="STRING" id="1549748.WH95_10865"/>
<feature type="domain" description="EamA" evidence="7">
    <location>
        <begin position="6"/>
        <end position="139"/>
    </location>
</feature>
<comment type="subcellular location">
    <subcellularLocation>
        <location evidence="1">Membrane</location>
        <topology evidence="1">Multi-pass membrane protein</topology>
    </subcellularLocation>
</comment>
<comment type="similarity">
    <text evidence="2">Belongs to the drug/metabolite transporter (DMT) superfamily. 10 TMS drug/metabolite exporter (DME) (TC 2.A.7.3) family.</text>
</comment>
<feature type="transmembrane region" description="Helical" evidence="6">
    <location>
        <begin position="12"/>
        <end position="32"/>
    </location>
</feature>
<evidence type="ECO:0000256" key="1">
    <source>
        <dbReference type="ARBA" id="ARBA00004141"/>
    </source>
</evidence>
<evidence type="ECO:0000256" key="4">
    <source>
        <dbReference type="ARBA" id="ARBA00022989"/>
    </source>
</evidence>
<dbReference type="PATRIC" id="fig|1549748.8.peg.4256"/>
<dbReference type="GO" id="GO:0016020">
    <property type="term" value="C:membrane"/>
    <property type="evidence" value="ECO:0007669"/>
    <property type="project" value="UniProtKB-SubCell"/>
</dbReference>
<keyword evidence="4 6" id="KW-1133">Transmembrane helix</keyword>
<feature type="transmembrane region" description="Helical" evidence="6">
    <location>
        <begin position="38"/>
        <end position="59"/>
    </location>
</feature>
<feature type="transmembrane region" description="Helical" evidence="6">
    <location>
        <begin position="242"/>
        <end position="261"/>
    </location>
</feature>
<evidence type="ECO:0000313" key="9">
    <source>
        <dbReference type="Proteomes" id="UP000034491"/>
    </source>
</evidence>
<dbReference type="RefSeq" id="WP_046506823.1">
    <property type="nucleotide sequence ID" value="NZ_LANI01000009.1"/>
</dbReference>
<gene>
    <name evidence="8" type="ORF">WH95_10865</name>
</gene>
<evidence type="ECO:0000256" key="5">
    <source>
        <dbReference type="ARBA" id="ARBA00023136"/>
    </source>
</evidence>
<keyword evidence="5 6" id="KW-0472">Membrane</keyword>
<evidence type="ECO:0000256" key="2">
    <source>
        <dbReference type="ARBA" id="ARBA00009853"/>
    </source>
</evidence>
<feature type="transmembrane region" description="Helical" evidence="6">
    <location>
        <begin position="152"/>
        <end position="173"/>
    </location>
</feature>
<dbReference type="AlphaFoldDB" id="A0A0M2R4Y3"/>
<dbReference type="Proteomes" id="UP000034491">
    <property type="component" value="Unassembled WGS sequence"/>
</dbReference>
<dbReference type="Gene3D" id="1.10.3730.20">
    <property type="match status" value="1"/>
</dbReference>
<feature type="transmembrane region" description="Helical" evidence="6">
    <location>
        <begin position="185"/>
        <end position="205"/>
    </location>
</feature>
<evidence type="ECO:0000256" key="3">
    <source>
        <dbReference type="ARBA" id="ARBA00022692"/>
    </source>
</evidence>
<feature type="transmembrane region" description="Helical" evidence="6">
    <location>
        <begin position="267"/>
        <end position="285"/>
    </location>
</feature>
<keyword evidence="3 6" id="KW-0812">Transmembrane</keyword>
<dbReference type="SUPFAM" id="SSF103481">
    <property type="entry name" value="Multidrug resistance efflux transporter EmrE"/>
    <property type="match status" value="2"/>
</dbReference>
<comment type="caution">
    <text evidence="8">The sequence shown here is derived from an EMBL/GenBank/DDBJ whole genome shotgun (WGS) entry which is preliminary data.</text>
</comment>
<name>A0A0M2R4Y3_9PROT</name>
<feature type="transmembrane region" description="Helical" evidence="6">
    <location>
        <begin position="123"/>
        <end position="140"/>
    </location>
</feature>
<evidence type="ECO:0000313" key="8">
    <source>
        <dbReference type="EMBL" id="KKJ76912.1"/>
    </source>
</evidence>
<dbReference type="Pfam" id="PF00892">
    <property type="entry name" value="EamA"/>
    <property type="match status" value="1"/>
</dbReference>
<dbReference type="OrthoDB" id="8478503at2"/>
<dbReference type="PANTHER" id="PTHR22911:SF6">
    <property type="entry name" value="SOLUTE CARRIER FAMILY 35 MEMBER G1"/>
    <property type="match status" value="1"/>
</dbReference>
<evidence type="ECO:0000259" key="7">
    <source>
        <dbReference type="Pfam" id="PF00892"/>
    </source>
</evidence>